<reference evidence="10" key="1">
    <citation type="journal article" date="2019" name="Int. J. Syst. Evol. Microbiol.">
        <title>The Global Catalogue of Microorganisms (GCM) 10K type strain sequencing project: providing services to taxonomists for standard genome sequencing and annotation.</title>
        <authorList>
            <consortium name="The Broad Institute Genomics Platform"/>
            <consortium name="The Broad Institute Genome Sequencing Center for Infectious Disease"/>
            <person name="Wu L."/>
            <person name="Ma J."/>
        </authorList>
    </citation>
    <scope>NUCLEOTIDE SEQUENCE [LARGE SCALE GENOMIC DNA]</scope>
    <source>
        <strain evidence="10">JCM 4733</strain>
    </source>
</reference>
<comment type="subcellular location">
    <subcellularLocation>
        <location evidence="1">Cell envelope</location>
    </subcellularLocation>
</comment>
<feature type="signal peptide" evidence="7">
    <location>
        <begin position="1"/>
        <end position="22"/>
    </location>
</feature>
<evidence type="ECO:0000256" key="2">
    <source>
        <dbReference type="ARBA" id="ARBA00008814"/>
    </source>
</evidence>
<gene>
    <name evidence="9" type="ORF">GCM10010345_94060</name>
</gene>
<keyword evidence="5" id="KW-0175">Coiled coil</keyword>
<name>A0ABQ3DD94_9ACTN</name>
<feature type="chain" id="PRO_5046769340" evidence="7">
    <location>
        <begin position="23"/>
        <end position="352"/>
    </location>
</feature>
<dbReference type="PROSITE" id="PS51257">
    <property type="entry name" value="PROKAR_LIPOPROTEIN"/>
    <property type="match status" value="1"/>
</dbReference>
<evidence type="ECO:0000313" key="10">
    <source>
        <dbReference type="Proteomes" id="UP000653644"/>
    </source>
</evidence>
<evidence type="ECO:0000256" key="5">
    <source>
        <dbReference type="SAM" id="Coils"/>
    </source>
</evidence>
<protein>
    <submittedName>
        <fullName evidence="9">ABC transporter periplasmic component</fullName>
    </submittedName>
</protein>
<keyword evidence="10" id="KW-1185">Reference proteome</keyword>
<dbReference type="RefSeq" id="WP_189895280.1">
    <property type="nucleotide sequence ID" value="NZ_BMVN01000127.1"/>
</dbReference>
<dbReference type="Gene3D" id="3.40.50.1980">
    <property type="entry name" value="Nitrogenase molybdenum iron protein domain"/>
    <property type="match status" value="2"/>
</dbReference>
<dbReference type="PROSITE" id="PS50983">
    <property type="entry name" value="FE_B12_PBP"/>
    <property type="match status" value="1"/>
</dbReference>
<evidence type="ECO:0000256" key="7">
    <source>
        <dbReference type="SAM" id="SignalP"/>
    </source>
</evidence>
<dbReference type="CDD" id="cd01146">
    <property type="entry name" value="FhuD"/>
    <property type="match status" value="1"/>
</dbReference>
<feature type="domain" description="Fe/B12 periplasmic-binding" evidence="8">
    <location>
        <begin position="96"/>
        <end position="352"/>
    </location>
</feature>
<evidence type="ECO:0000256" key="6">
    <source>
        <dbReference type="SAM" id="MobiDB-lite"/>
    </source>
</evidence>
<accession>A0ABQ3DD94</accession>
<proteinExistence type="inferred from homology"/>
<dbReference type="Proteomes" id="UP000653644">
    <property type="component" value="Unassembled WGS sequence"/>
</dbReference>
<dbReference type="EMBL" id="BMVN01000127">
    <property type="protein sequence ID" value="GHA77679.1"/>
    <property type="molecule type" value="Genomic_DNA"/>
</dbReference>
<dbReference type="Pfam" id="PF01497">
    <property type="entry name" value="Peripla_BP_2"/>
    <property type="match status" value="1"/>
</dbReference>
<dbReference type="PANTHER" id="PTHR30532:SF25">
    <property type="entry name" value="IRON(III) DICITRATE-BINDING PERIPLASMIC PROTEIN"/>
    <property type="match status" value="1"/>
</dbReference>
<dbReference type="InterPro" id="IPR051313">
    <property type="entry name" value="Bact_iron-sidero_bind"/>
</dbReference>
<evidence type="ECO:0000256" key="1">
    <source>
        <dbReference type="ARBA" id="ARBA00004196"/>
    </source>
</evidence>
<evidence type="ECO:0000313" key="9">
    <source>
        <dbReference type="EMBL" id="GHA77679.1"/>
    </source>
</evidence>
<evidence type="ECO:0000256" key="3">
    <source>
        <dbReference type="ARBA" id="ARBA00022448"/>
    </source>
</evidence>
<feature type="coiled-coil region" evidence="5">
    <location>
        <begin position="197"/>
        <end position="224"/>
    </location>
</feature>
<dbReference type="SUPFAM" id="SSF53807">
    <property type="entry name" value="Helical backbone' metal receptor"/>
    <property type="match status" value="1"/>
</dbReference>
<dbReference type="InterPro" id="IPR002491">
    <property type="entry name" value="ABC_transptr_periplasmic_BD"/>
</dbReference>
<comment type="caution">
    <text evidence="9">The sequence shown here is derived from an EMBL/GenBank/DDBJ whole genome shotgun (WGS) entry which is preliminary data.</text>
</comment>
<comment type="similarity">
    <text evidence="2">Belongs to the bacterial solute-binding protein 8 family.</text>
</comment>
<dbReference type="PANTHER" id="PTHR30532">
    <property type="entry name" value="IRON III DICITRATE-BINDING PERIPLASMIC PROTEIN"/>
    <property type="match status" value="1"/>
</dbReference>
<keyword evidence="3" id="KW-0813">Transport</keyword>
<feature type="compositionally biased region" description="Polar residues" evidence="6">
    <location>
        <begin position="26"/>
        <end position="41"/>
    </location>
</feature>
<sequence length="352" mass="37073">MSLRRRGPAAVALAVAAALSLAACGSDSSTDGKSSETSARTGSGAKDSKSVAKGGKDFADAAAKTAALGTDAKPGQWPRTIRQAMGDTVIKAQPERVVVLDVGELDNVVSLGIKPVGLATTEGSPELPSYLKKDAGSPKSVGTINSLNLEAIAALKPDLILGSQLRAAAQYDELSKIAPTVFSIRPGFTWKQNYLLNAAALDKTAEAKDKLAAYETRAKELGTKLGADKPTVSMVRYMPDGVIRLYGNDSFIGTILKDVGIPRPKNQDIEDLAAEISAENIDQADADWIFTGVYGDPKATDKSKAQGNPLWKNLKAVKDGHARDVPDETWYLGLGVTAADSVLDDLKTYLKA</sequence>
<keyword evidence="4 7" id="KW-0732">Signal</keyword>
<organism evidence="9 10">
    <name type="scientific">Streptomyces canarius</name>
    <dbReference type="NCBI Taxonomy" id="285453"/>
    <lineage>
        <taxon>Bacteria</taxon>
        <taxon>Bacillati</taxon>
        <taxon>Actinomycetota</taxon>
        <taxon>Actinomycetes</taxon>
        <taxon>Kitasatosporales</taxon>
        <taxon>Streptomycetaceae</taxon>
        <taxon>Streptomyces</taxon>
    </lineage>
</organism>
<feature type="region of interest" description="Disordered" evidence="6">
    <location>
        <begin position="24"/>
        <end position="53"/>
    </location>
</feature>
<evidence type="ECO:0000256" key="4">
    <source>
        <dbReference type="ARBA" id="ARBA00022729"/>
    </source>
</evidence>
<evidence type="ECO:0000259" key="8">
    <source>
        <dbReference type="PROSITE" id="PS50983"/>
    </source>
</evidence>